<dbReference type="SUPFAM" id="SSF47802">
    <property type="entry name" value="DNA polymerase beta, N-terminal domain-like"/>
    <property type="match status" value="1"/>
</dbReference>
<dbReference type="Gene3D" id="1.10.150.110">
    <property type="entry name" value="DNA polymerase beta, N-terminal domain-like"/>
    <property type="match status" value="1"/>
</dbReference>
<dbReference type="EMBL" id="MN739761">
    <property type="protein sequence ID" value="QHT25262.1"/>
    <property type="molecule type" value="Genomic_DNA"/>
</dbReference>
<proteinExistence type="predicted"/>
<evidence type="ECO:0000313" key="1">
    <source>
        <dbReference type="EMBL" id="QHT25262.1"/>
    </source>
</evidence>
<dbReference type="InterPro" id="IPR027421">
    <property type="entry name" value="DNA_pol_lamdba_lyase_dom_sf"/>
</dbReference>
<reference evidence="1" key="1">
    <citation type="journal article" date="2020" name="Nature">
        <title>Giant virus diversity and host interactions through global metagenomics.</title>
        <authorList>
            <person name="Schulz F."/>
            <person name="Roux S."/>
            <person name="Paez-Espino D."/>
            <person name="Jungbluth S."/>
            <person name="Walsh D.A."/>
            <person name="Denef V.J."/>
            <person name="McMahon K.D."/>
            <person name="Konstantinidis K.T."/>
            <person name="Eloe-Fadrosh E.A."/>
            <person name="Kyrpides N.C."/>
            <person name="Woyke T."/>
        </authorList>
    </citation>
    <scope>NUCLEOTIDE SEQUENCE</scope>
    <source>
        <strain evidence="1">GVMAG-M-3300023179-150</strain>
    </source>
</reference>
<name>A0A6C0E947_9ZZZZ</name>
<protein>
    <recommendedName>
        <fullName evidence="2">DNA polymerase beta-like N-terminal domain-containing protein</fullName>
    </recommendedName>
</protein>
<accession>A0A6C0E947</accession>
<dbReference type="AlphaFoldDB" id="A0A6C0E947"/>
<evidence type="ECO:0008006" key="2">
    <source>
        <dbReference type="Google" id="ProtNLM"/>
    </source>
</evidence>
<organism evidence="1">
    <name type="scientific">viral metagenome</name>
    <dbReference type="NCBI Taxonomy" id="1070528"/>
    <lineage>
        <taxon>unclassified sequences</taxon>
        <taxon>metagenomes</taxon>
        <taxon>organismal metagenomes</taxon>
    </lineage>
</organism>
<sequence length="265" mass="30320">MLKSPVPNELLIIEFSNLIARTQTVINYYKEHKNPNSVHLEFKLIAYKKALEIISSAKHEIESGTSIMHHKGIGNGIANRIDLILKHKFLPDEYANILPHGYVDISPDVQFPELKVPEVKVPVQEVKVPEVLVPVQEVKVPEVLVPVQEVKVPEVPDPVQEVKVPEVLVPIQVFDVKVPEIARMFNVQNVPRVPEYCKNEPTEGKARSRYISNSVVDRLITQNEYLIQNLISEHKEAIKRERELAKIKSKCDLLELLYLEKNKIE</sequence>